<dbReference type="PRINTS" id="PR00111">
    <property type="entry name" value="ABHYDROLASE"/>
</dbReference>
<accession>A0A087SH19</accession>
<name>A0A087SH19_AUXPR</name>
<dbReference type="OrthoDB" id="513361at2759"/>
<gene>
    <name evidence="4" type="ORF">F751_1902</name>
    <name evidence="3" type="ORF">g.27001</name>
</gene>
<evidence type="ECO:0000259" key="2">
    <source>
        <dbReference type="Pfam" id="PF12697"/>
    </source>
</evidence>
<dbReference type="InterPro" id="IPR000073">
    <property type="entry name" value="AB_hydrolase_1"/>
</dbReference>
<sequence length="333" mass="35644">MAPRNAAWTVLVLLAALTAPDRVSADDALATALEFCNVTASDVAPELRSSLDFVGPLRTVAIPGAEVGYHRFGNTTTGRPPLVLVAGLGSTMSFWSAELLESLAEDQEVIIFDNRGMGYTKDFTTKPLTVPLMANDTLAFVEALELGVKPNLLGLSLGGFIATASAGLHGEHYNKVVIVSGSAGSPESEAPSLQAQQVFSDPNATELDQLNTSFPLQFPVAAEAACRRFIDPDSAVYDTYNGTTFGRQALAILDYFYVETDVWDAVPGIDNDLLLVGGEDDIVVPIQSLRAIAERVPAPWLVVFKEAGHAAMNQYLPTFLQILDTFLSFSTDV</sequence>
<dbReference type="KEGG" id="apro:F751_1902"/>
<keyword evidence="5" id="KW-1185">Reference proteome</keyword>
<dbReference type="InterPro" id="IPR029058">
    <property type="entry name" value="AB_hydrolase_fold"/>
</dbReference>
<dbReference type="GO" id="GO:0016787">
    <property type="term" value="F:hydrolase activity"/>
    <property type="evidence" value="ECO:0007669"/>
    <property type="project" value="UniProtKB-KW"/>
</dbReference>
<organism evidence="4 5">
    <name type="scientific">Auxenochlorella protothecoides</name>
    <name type="common">Green microalga</name>
    <name type="synonym">Chlorella protothecoides</name>
    <dbReference type="NCBI Taxonomy" id="3075"/>
    <lineage>
        <taxon>Eukaryota</taxon>
        <taxon>Viridiplantae</taxon>
        <taxon>Chlorophyta</taxon>
        <taxon>core chlorophytes</taxon>
        <taxon>Trebouxiophyceae</taxon>
        <taxon>Chlorellales</taxon>
        <taxon>Chlorellaceae</taxon>
        <taxon>Auxenochlorella</taxon>
    </lineage>
</organism>
<evidence type="ECO:0000313" key="3">
    <source>
        <dbReference type="EMBL" id="JAT75384.1"/>
    </source>
</evidence>
<reference evidence="3" key="2">
    <citation type="submission" date="2015-08" db="EMBL/GenBank/DDBJ databases">
        <authorList>
            <person name="Babu N.S."/>
            <person name="Beckwith C.J."/>
            <person name="Beseler K.G."/>
            <person name="Brison A."/>
            <person name="Carone J.V."/>
            <person name="Caskin T.P."/>
            <person name="Diamond M."/>
            <person name="Durham M.E."/>
            <person name="Foxe J.M."/>
            <person name="Go M."/>
            <person name="Henderson B.A."/>
            <person name="Jones I.B."/>
            <person name="McGettigan J.A."/>
            <person name="Micheletti S.J."/>
            <person name="Nasrallah M.E."/>
            <person name="Ortiz D."/>
            <person name="Piller C.R."/>
            <person name="Privatt S.R."/>
            <person name="Schneider S.L."/>
            <person name="Sharp S."/>
            <person name="Smith T.C."/>
            <person name="Stanton J.D."/>
            <person name="Ullery H.E."/>
            <person name="Wilson R.J."/>
            <person name="Serrano M.G."/>
            <person name="Buck G."/>
            <person name="Lee V."/>
            <person name="Wang Y."/>
            <person name="Carvalho R."/>
            <person name="Voegtly L."/>
            <person name="Shi R."/>
            <person name="Duckworth R."/>
            <person name="Johnson A."/>
            <person name="Loviza R."/>
            <person name="Walstead R."/>
            <person name="Shah Z."/>
            <person name="Kiflezghi M."/>
            <person name="Wade K."/>
            <person name="Ball S.L."/>
            <person name="Bradley K.W."/>
            <person name="Asai D.J."/>
            <person name="Bowman C.A."/>
            <person name="Russell D.A."/>
            <person name="Pope W.H."/>
            <person name="Jacobs-Sera D."/>
            <person name="Hendrix R.W."/>
            <person name="Hatfull G.F."/>
        </authorList>
    </citation>
    <scope>NUCLEOTIDE SEQUENCE</scope>
</reference>
<feature type="signal peptide" evidence="1">
    <location>
        <begin position="1"/>
        <end position="25"/>
    </location>
</feature>
<protein>
    <submittedName>
        <fullName evidence="4">Putative aminoacrylate hydrolase RutD</fullName>
    </submittedName>
</protein>
<dbReference type="PANTHER" id="PTHR43433:SF5">
    <property type="entry name" value="AB HYDROLASE-1 DOMAIN-CONTAINING PROTEIN"/>
    <property type="match status" value="1"/>
</dbReference>
<keyword evidence="1" id="KW-0732">Signal</keyword>
<dbReference type="Proteomes" id="UP000028924">
    <property type="component" value="Unassembled WGS sequence"/>
</dbReference>
<dbReference type="InterPro" id="IPR050471">
    <property type="entry name" value="AB_hydrolase"/>
</dbReference>
<reference evidence="4 5" key="1">
    <citation type="journal article" date="2014" name="BMC Genomics">
        <title>Oil accumulation mechanisms of the oleaginous microalga Chlorella protothecoides revealed through its genome, transcriptomes, and proteomes.</title>
        <authorList>
            <person name="Gao C."/>
            <person name="Wang Y."/>
            <person name="Shen Y."/>
            <person name="Yan D."/>
            <person name="He X."/>
            <person name="Dai J."/>
            <person name="Wu Q."/>
        </authorList>
    </citation>
    <scope>NUCLEOTIDE SEQUENCE [LARGE SCALE GENOMIC DNA]</scope>
    <source>
        <strain evidence="4 5">0710</strain>
    </source>
</reference>
<dbReference type="eggNOG" id="ENOG502SD7I">
    <property type="taxonomic scope" value="Eukaryota"/>
</dbReference>
<dbReference type="Gene3D" id="3.40.50.1820">
    <property type="entry name" value="alpha/beta hydrolase"/>
    <property type="match status" value="1"/>
</dbReference>
<dbReference type="PANTHER" id="PTHR43433">
    <property type="entry name" value="HYDROLASE, ALPHA/BETA FOLD FAMILY PROTEIN"/>
    <property type="match status" value="1"/>
</dbReference>
<dbReference type="AlphaFoldDB" id="A0A087SH19"/>
<evidence type="ECO:0000313" key="5">
    <source>
        <dbReference type="Proteomes" id="UP000028924"/>
    </source>
</evidence>
<dbReference type="EMBL" id="KL662111">
    <property type="protein sequence ID" value="KFM25023.1"/>
    <property type="molecule type" value="Genomic_DNA"/>
</dbReference>
<dbReference type="GeneID" id="23613293"/>
<dbReference type="EMBL" id="GDKF01003238">
    <property type="protein sequence ID" value="JAT75384.1"/>
    <property type="molecule type" value="Transcribed_RNA"/>
</dbReference>
<dbReference type="Pfam" id="PF12697">
    <property type="entry name" value="Abhydrolase_6"/>
    <property type="match status" value="1"/>
</dbReference>
<feature type="chain" id="PRO_5014218778" evidence="1">
    <location>
        <begin position="26"/>
        <end position="333"/>
    </location>
</feature>
<dbReference type="SUPFAM" id="SSF53474">
    <property type="entry name" value="alpha/beta-Hydrolases"/>
    <property type="match status" value="1"/>
</dbReference>
<proteinExistence type="predicted"/>
<feature type="domain" description="AB hydrolase-1" evidence="2">
    <location>
        <begin position="82"/>
        <end position="312"/>
    </location>
</feature>
<evidence type="ECO:0000313" key="4">
    <source>
        <dbReference type="EMBL" id="KFM25023.1"/>
    </source>
</evidence>
<dbReference type="RefSeq" id="XP_011397911.1">
    <property type="nucleotide sequence ID" value="XM_011399609.1"/>
</dbReference>
<keyword evidence="4" id="KW-0378">Hydrolase</keyword>
<evidence type="ECO:0000256" key="1">
    <source>
        <dbReference type="SAM" id="SignalP"/>
    </source>
</evidence>